<evidence type="ECO:0000256" key="1">
    <source>
        <dbReference type="ARBA" id="ARBA00010990"/>
    </source>
</evidence>
<evidence type="ECO:0000259" key="4">
    <source>
        <dbReference type="Pfam" id="PF22624"/>
    </source>
</evidence>
<comment type="caution">
    <text evidence="5">The sequence shown here is derived from an EMBL/GenBank/DDBJ whole genome shotgun (WGS) entry which is preliminary data.</text>
</comment>
<keyword evidence="6" id="KW-1185">Reference proteome</keyword>
<dbReference type="GO" id="GO:0016740">
    <property type="term" value="F:transferase activity"/>
    <property type="evidence" value="ECO:0007669"/>
    <property type="project" value="UniProtKB-KW"/>
</dbReference>
<dbReference type="Gene3D" id="3.90.470.20">
    <property type="entry name" value="4'-phosphopantetheinyl transferase domain"/>
    <property type="match status" value="2"/>
</dbReference>
<feature type="domain" description="4'-phosphopantetheinyl transferase" evidence="3">
    <location>
        <begin position="123"/>
        <end position="230"/>
    </location>
</feature>
<gene>
    <name evidence="5" type="ORF">OS242_14120</name>
</gene>
<dbReference type="Pfam" id="PF22624">
    <property type="entry name" value="AASDHPPT_N"/>
    <property type="match status" value="1"/>
</dbReference>
<dbReference type="SUPFAM" id="SSF56214">
    <property type="entry name" value="4'-phosphopantetheinyl transferase"/>
    <property type="match status" value="2"/>
</dbReference>
<accession>A0ABT3X2E4</accession>
<sequence>MTVWHPLPERYLLSEDDVHVWRIELVQSDAVVERLYSLLSADELAKANRYRFEKDRRAYTVGRGALRILLGRYLEVPPRELRFVYGEHGKPMLDPEARHGTVPFNLSNSKDLALVGITLNREIGVDLEYGRDLSDMEMIVERFFSQGEIDVLLNLPQEQRHAAFYECWSRKEAYLKALGSGLAQPLGSFTVTLAPGEPARLLDVVDDPAEVRRWGMQELDVHPEYGAAICVEGQEFELKCFEWRP</sequence>
<name>A0ABT3X2E4_9BACL</name>
<evidence type="ECO:0000259" key="3">
    <source>
        <dbReference type="Pfam" id="PF01648"/>
    </source>
</evidence>
<organism evidence="5 6">
    <name type="scientific">Tumebacillus lacus</name>
    <dbReference type="NCBI Taxonomy" id="2995335"/>
    <lineage>
        <taxon>Bacteria</taxon>
        <taxon>Bacillati</taxon>
        <taxon>Bacillota</taxon>
        <taxon>Bacilli</taxon>
        <taxon>Bacillales</taxon>
        <taxon>Alicyclobacillaceae</taxon>
        <taxon>Tumebacillus</taxon>
    </lineage>
</organism>
<dbReference type="InterPro" id="IPR050559">
    <property type="entry name" value="P-Pant_transferase_sf"/>
</dbReference>
<evidence type="ECO:0000256" key="2">
    <source>
        <dbReference type="ARBA" id="ARBA00022679"/>
    </source>
</evidence>
<dbReference type="InterPro" id="IPR008278">
    <property type="entry name" value="4-PPantetheinyl_Trfase_dom"/>
</dbReference>
<dbReference type="PANTHER" id="PTHR12215:SF10">
    <property type="entry name" value="L-AMINOADIPATE-SEMIALDEHYDE DEHYDROGENASE-PHOSPHOPANTETHEINYL TRANSFERASE"/>
    <property type="match status" value="1"/>
</dbReference>
<protein>
    <submittedName>
        <fullName evidence="5">4'-phosphopantetheinyl transferase superfamily protein</fullName>
    </submittedName>
</protein>
<dbReference type="InterPro" id="IPR037143">
    <property type="entry name" value="4-PPantetheinyl_Trfase_dom_sf"/>
</dbReference>
<comment type="similarity">
    <text evidence="1">Belongs to the P-Pant transferase superfamily. Gsp/Sfp/HetI/AcpT family.</text>
</comment>
<dbReference type="RefSeq" id="WP_267152328.1">
    <property type="nucleotide sequence ID" value="NZ_JAPMLT010000008.1"/>
</dbReference>
<dbReference type="InterPro" id="IPR055066">
    <property type="entry name" value="AASDHPPT_N"/>
</dbReference>
<dbReference type="Pfam" id="PF01648">
    <property type="entry name" value="ACPS"/>
    <property type="match status" value="1"/>
</dbReference>
<proteinExistence type="inferred from homology"/>
<keyword evidence="2 5" id="KW-0808">Transferase</keyword>
<dbReference type="PANTHER" id="PTHR12215">
    <property type="entry name" value="PHOSPHOPANTETHEINE TRANSFERASE"/>
    <property type="match status" value="1"/>
</dbReference>
<feature type="domain" description="4'-phosphopantetheinyl transferase N-terminal" evidence="4">
    <location>
        <begin position="33"/>
        <end position="114"/>
    </location>
</feature>
<evidence type="ECO:0000313" key="5">
    <source>
        <dbReference type="EMBL" id="MCX7571083.1"/>
    </source>
</evidence>
<dbReference type="EMBL" id="JAPMLT010000008">
    <property type="protein sequence ID" value="MCX7571083.1"/>
    <property type="molecule type" value="Genomic_DNA"/>
</dbReference>
<evidence type="ECO:0000313" key="6">
    <source>
        <dbReference type="Proteomes" id="UP001208017"/>
    </source>
</evidence>
<reference evidence="5 6" key="1">
    <citation type="submission" date="2022-11" db="EMBL/GenBank/DDBJ databases">
        <title>Study of microbial diversity in lake waters.</title>
        <authorList>
            <person name="Zhang J."/>
        </authorList>
    </citation>
    <scope>NUCLEOTIDE SEQUENCE [LARGE SCALE GENOMIC DNA]</scope>
    <source>
        <strain evidence="5 6">DT12</strain>
    </source>
</reference>
<dbReference type="Proteomes" id="UP001208017">
    <property type="component" value="Unassembled WGS sequence"/>
</dbReference>